<dbReference type="InterPro" id="IPR012908">
    <property type="entry name" value="PGAP1-ab_dom-like"/>
</dbReference>
<keyword evidence="3" id="KW-1185">Reference proteome</keyword>
<name>A0AA45C5S1_9BACT</name>
<evidence type="ECO:0000259" key="1">
    <source>
        <dbReference type="Pfam" id="PF07819"/>
    </source>
</evidence>
<comment type="caution">
    <text evidence="2">The sequence shown here is derived from an EMBL/GenBank/DDBJ whole genome shotgun (WGS) entry which is preliminary data.</text>
</comment>
<dbReference type="AlphaFoldDB" id="A0AA45C5S1"/>
<proteinExistence type="predicted"/>
<feature type="domain" description="GPI inositol-deacylase PGAP1-like alpha/beta" evidence="1">
    <location>
        <begin position="387"/>
        <end position="471"/>
    </location>
</feature>
<dbReference type="Pfam" id="PF07819">
    <property type="entry name" value="PGAP1"/>
    <property type="match status" value="1"/>
</dbReference>
<dbReference type="GO" id="GO:0016788">
    <property type="term" value="F:hydrolase activity, acting on ester bonds"/>
    <property type="evidence" value="ECO:0007669"/>
    <property type="project" value="InterPro"/>
</dbReference>
<accession>A0AA45C5S1</accession>
<gene>
    <name evidence="2" type="ORF">C7380_11566</name>
</gene>
<evidence type="ECO:0000313" key="3">
    <source>
        <dbReference type="Proteomes" id="UP000245921"/>
    </source>
</evidence>
<dbReference type="Proteomes" id="UP000245921">
    <property type="component" value="Unassembled WGS sequence"/>
</dbReference>
<dbReference type="Gene3D" id="3.40.50.1820">
    <property type="entry name" value="alpha/beta hydrolase"/>
    <property type="match status" value="1"/>
</dbReference>
<organism evidence="2 3">
    <name type="scientific">Oceanotoga teriensis</name>
    <dbReference type="NCBI Taxonomy" id="515440"/>
    <lineage>
        <taxon>Bacteria</taxon>
        <taxon>Thermotogati</taxon>
        <taxon>Thermotogota</taxon>
        <taxon>Thermotogae</taxon>
        <taxon>Petrotogales</taxon>
        <taxon>Petrotogaceae</taxon>
        <taxon>Oceanotoga</taxon>
    </lineage>
</organism>
<dbReference type="EMBL" id="QGGI01000015">
    <property type="protein sequence ID" value="PWJ89340.1"/>
    <property type="molecule type" value="Genomic_DNA"/>
</dbReference>
<dbReference type="SUPFAM" id="SSF53474">
    <property type="entry name" value="alpha/beta-Hydrolases"/>
    <property type="match status" value="1"/>
</dbReference>
<reference evidence="2 3" key="1">
    <citation type="submission" date="2018-05" db="EMBL/GenBank/DDBJ databases">
        <title>Genomic Encyclopedia of Type Strains, Phase IV (KMG-IV): sequencing the most valuable type-strain genomes for metagenomic binning, comparative biology and taxonomic classification.</title>
        <authorList>
            <person name="Goeker M."/>
        </authorList>
    </citation>
    <scope>NUCLEOTIDE SEQUENCE [LARGE SCALE GENOMIC DNA]</scope>
    <source>
        <strain evidence="2 3">DSM 24906</strain>
    </source>
</reference>
<dbReference type="RefSeq" id="WP_158274874.1">
    <property type="nucleotide sequence ID" value="NZ_JAMHJO010000004.1"/>
</dbReference>
<evidence type="ECO:0000313" key="2">
    <source>
        <dbReference type="EMBL" id="PWJ89340.1"/>
    </source>
</evidence>
<sequence length="684" mass="79727">MSQKVILTSIIIALIAGSISFLSFIEINDQAQDKIMPPQDVTVEEYSYDKVSLKWNNMNSRQKNIIVLFKDIQKDEIYNMRILSPNTNYIEMFVKPNIQTKVIVRAVTDEGINFDNDDLTFLMIRNEDEDHIFKLKDTEILLYKGSYIKDFDTFVYNGYDKETDQNYVKIDYIPYNPEENIIEKIIKEKNYSINNFMFPIGIKTLNKNINLNTPRYMNVESVSKVVDTVAFKKSTNYYPLIPTFLTDSDFEQIFPTIVNVYSPIFFNLPVYQSLEIKLYYNQQKEVPHFAELWKVKPEFDEIKFYEDLVFFNELIPIKAQSFRKTELQLNKEKKEFQKNKKALIFVHGLQIIDLKNKTEEGFPWRINSRFEYFNQWFRYIYENDEKFKDFDFYEFLYDTHTQTVEDFGKDLNEIMTKNDFFDEKNGYDEIYFISHSMGGLVSRFTVNQGDYDNIGNIVTINAVNRGSPLQNLPQLFSSQIVKNIVPNTNFMIPLLEIGKKLIVSFFNGENLTIDKEVEEILQSNPVFFPVVFSQLGMLDPFYGGTSINYDNEEYLASLEKTLYPQVTEGKIFKSNQLVKNLNKDDKYLDKTVIVYSTTNEKSGDIAYNFSYAVLKAFGDMTGSTDDDIENDGAVPLSSQIIEGVEGPKIDNTYSENTTHKGILSNEKVIEGVFKKYILMGGIQK</sequence>
<dbReference type="InterPro" id="IPR029058">
    <property type="entry name" value="AB_hydrolase_fold"/>
</dbReference>
<protein>
    <submittedName>
        <fullName evidence="2">PGAP1-like protein</fullName>
    </submittedName>
</protein>